<dbReference type="AlphaFoldDB" id="A0A1B8S923"/>
<dbReference type="SUPFAM" id="SSF56219">
    <property type="entry name" value="DNase I-like"/>
    <property type="match status" value="1"/>
</dbReference>
<dbReference type="RefSeq" id="WP_019736353.1">
    <property type="nucleotide sequence ID" value="NZ_LFOE01000154.1"/>
</dbReference>
<keyword evidence="2" id="KW-1185">Reference proteome</keyword>
<dbReference type="Proteomes" id="UP000092668">
    <property type="component" value="Unassembled WGS sequence"/>
</dbReference>
<reference evidence="1 2" key="1">
    <citation type="submission" date="2015-06" db="EMBL/GenBank/DDBJ databases">
        <title>Genome sequence of Mycobacterium kumamotonense strain Roo.</title>
        <authorList>
            <person name="Greninger A.L."/>
            <person name="Cunningham G."/>
            <person name="Miller S."/>
        </authorList>
    </citation>
    <scope>NUCLEOTIDE SEQUENCE [LARGE SCALE GENOMIC DNA]</scope>
    <source>
        <strain evidence="1 2">Roo</strain>
    </source>
</reference>
<proteinExistence type="predicted"/>
<comment type="caution">
    <text evidence="1">The sequence shown here is derived from an EMBL/GenBank/DDBJ whole genome shotgun (WGS) entry which is preliminary data.</text>
</comment>
<dbReference type="Gene3D" id="3.60.10.10">
    <property type="entry name" value="Endonuclease/exonuclease/phosphatase"/>
    <property type="match status" value="1"/>
</dbReference>
<dbReference type="OrthoDB" id="4520214at2"/>
<dbReference type="InterPro" id="IPR036691">
    <property type="entry name" value="Endo/exonu/phosph_ase_sf"/>
</dbReference>
<sequence length="369" mass="40995">MTDDAIRMRLVEWNVAMALHTKAQLVQELTPNIAVLPESAHPDRVGDALAAVGATSMQWIGSNPNKGLLVAAFGDCTLRIDDAYDPGYQWVMPVHIDGPAQIRMLAVWDMNHRGSGYDSARRLGSCRASMQHYAEFLSGPADLTVISGDFNNSVCWDKPGGTVRFGDFMEQLHSRGLVSAYHHRHGCAHGAEAHPTLWWTRNVDKPYHVDYTFVSPAAAVDAVTMGTHTDWLTHSDHSPMTVDLRVVPQGRRSIDVPTEPAPPQPETRMSGTHHARFDLAAGELDDMVCGNDGENFTQQFRPDYFTADWADGSLAEVRIWGPRILRDGSTGMRMLDHCWRRSRTKGPIDIDSLPSAVARRLRDYGAENR</sequence>
<accession>A0A1B8S923</accession>
<gene>
    <name evidence="1" type="ORF">ACT18_24515</name>
</gene>
<organism evidence="1 2">
    <name type="scientific">Mycolicibacter kumamotonensis</name>
    <dbReference type="NCBI Taxonomy" id="354243"/>
    <lineage>
        <taxon>Bacteria</taxon>
        <taxon>Bacillati</taxon>
        <taxon>Actinomycetota</taxon>
        <taxon>Actinomycetes</taxon>
        <taxon>Mycobacteriales</taxon>
        <taxon>Mycobacteriaceae</taxon>
        <taxon>Mycolicibacter</taxon>
    </lineage>
</organism>
<name>A0A1B8S923_9MYCO</name>
<protein>
    <recommendedName>
        <fullName evidence="3">Endonuclease/exonuclease/phosphatase family protein</fullName>
    </recommendedName>
</protein>
<evidence type="ECO:0000313" key="2">
    <source>
        <dbReference type="Proteomes" id="UP000092668"/>
    </source>
</evidence>
<dbReference type="EMBL" id="LFOE01000154">
    <property type="protein sequence ID" value="OBY29172.1"/>
    <property type="molecule type" value="Genomic_DNA"/>
</dbReference>
<evidence type="ECO:0000313" key="1">
    <source>
        <dbReference type="EMBL" id="OBY29172.1"/>
    </source>
</evidence>
<evidence type="ECO:0008006" key="3">
    <source>
        <dbReference type="Google" id="ProtNLM"/>
    </source>
</evidence>